<name>A0ABX0U0V2_9SPHN</name>
<dbReference type="RefSeq" id="WP_140046598.1">
    <property type="nucleotide sequence ID" value="NZ_BAAAEV010000001.1"/>
</dbReference>
<protein>
    <submittedName>
        <fullName evidence="1">Uncharacterized protein</fullName>
    </submittedName>
</protein>
<proteinExistence type="predicted"/>
<gene>
    <name evidence="1" type="ORF">FHT01_001742</name>
</gene>
<keyword evidence="2" id="KW-1185">Reference proteome</keyword>
<reference evidence="1 2" key="1">
    <citation type="submission" date="2020-03" db="EMBL/GenBank/DDBJ databases">
        <title>Genomic Encyclopedia of Type Strains, Phase IV (KMG-IV): sequencing the most valuable type-strain genomes for metagenomic binning, comparative biology and taxonomic classification.</title>
        <authorList>
            <person name="Goeker M."/>
        </authorList>
    </citation>
    <scope>NUCLEOTIDE SEQUENCE [LARGE SCALE GENOMIC DNA]</scope>
    <source>
        <strain evidence="1 2">DSM 22753</strain>
    </source>
</reference>
<sequence>MEDPTKNMSVEDALFYWMTKKDPWLINKKHGRFPYKYSIDPNSVEINPVGFVTKMPALSGVPCFGQPAPYLRFFYTWIYQSSSGKARPGRCRTCALNAACRKIVMARCASNDTLNELAIEYVNARKGLSYASLRNGEVKAKGYYSEKHRDQYDIAKKIERRASTYLRYELQQYRWPSVNDRKGTAETWEANRAALAAARKARQRQMRRGLVPEAYRRAVAEGAEHRELILKNYVQQPNADHRTKRLPMASLSRDVMVWKMAEELRLSRAAVTAYAIARQAGAEGTELNRTRQWVARSLGRIIRYESEILLSDGSPLWERFNPEEWIARR</sequence>
<evidence type="ECO:0000313" key="1">
    <source>
        <dbReference type="EMBL" id="NIJ24200.1"/>
    </source>
</evidence>
<evidence type="ECO:0000313" key="2">
    <source>
        <dbReference type="Proteomes" id="UP000788153"/>
    </source>
</evidence>
<comment type="caution">
    <text evidence="1">The sequence shown here is derived from an EMBL/GenBank/DDBJ whole genome shotgun (WGS) entry which is preliminary data.</text>
</comment>
<dbReference type="EMBL" id="JAASQP010000001">
    <property type="protein sequence ID" value="NIJ24200.1"/>
    <property type="molecule type" value="Genomic_DNA"/>
</dbReference>
<organism evidence="1 2">
    <name type="scientific">Sphingomonas japonica</name>
    <dbReference type="NCBI Taxonomy" id="511662"/>
    <lineage>
        <taxon>Bacteria</taxon>
        <taxon>Pseudomonadati</taxon>
        <taxon>Pseudomonadota</taxon>
        <taxon>Alphaproteobacteria</taxon>
        <taxon>Sphingomonadales</taxon>
        <taxon>Sphingomonadaceae</taxon>
        <taxon>Sphingomonas</taxon>
    </lineage>
</organism>
<accession>A0ABX0U0V2</accession>
<dbReference type="Proteomes" id="UP000788153">
    <property type="component" value="Unassembled WGS sequence"/>
</dbReference>